<evidence type="ECO:0000313" key="2">
    <source>
        <dbReference type="Proteomes" id="UP001234297"/>
    </source>
</evidence>
<comment type="caution">
    <text evidence="1">The sequence shown here is derived from an EMBL/GenBank/DDBJ whole genome shotgun (WGS) entry which is preliminary data.</text>
</comment>
<dbReference type="EMBL" id="CM056813">
    <property type="protein sequence ID" value="KAJ8641139.1"/>
    <property type="molecule type" value="Genomic_DNA"/>
</dbReference>
<gene>
    <name evidence="1" type="ORF">MRB53_017833</name>
</gene>
<evidence type="ECO:0000313" key="1">
    <source>
        <dbReference type="EMBL" id="KAJ8641139.1"/>
    </source>
</evidence>
<name>A0ACC2M634_PERAE</name>
<dbReference type="Proteomes" id="UP001234297">
    <property type="component" value="Chromosome 5"/>
</dbReference>
<proteinExistence type="predicted"/>
<protein>
    <submittedName>
        <fullName evidence="1">Uncharacterized protein</fullName>
    </submittedName>
</protein>
<accession>A0ACC2M634</accession>
<sequence>MPAIIVESPSDRYKPAIAMESEEPETPSRVKFLCSFGGSILPRPLDGKLRYVGGETRIVSVPRDICYDELMSRLQELFDGGPVAVVKYQQPDEDLDALVSVVNDDDVMNMMEEYDKVGDGEAFTRLRIFLFSHPDHDVVSLSPHFVDSDERETERRYVDALNSLNDTVPEFRNLHLELDKIHAGEQFYNPMSSVEIGSSLHTQRNSEIGLPQFNLHHIAVPPHPHSHTTRYNEMESPRNPGYYSPGRQPSHIALGCPEFPPSPSTGPSTGRCGMPFGNLHDKSMDRMAEEYGRQSAFVDNVVWVPPGGIVNGKTGFPASLSHTHNAFKGNSICEHCHMAFQRNQALLEARYSNSRWRHGQPHMEQSSVGNEFNQFPNRCAECLPSHESYILNPDKKLEHGMYSKEQNENPPLYNESHNQERGWVLQHHQMDHCAEEARTHLSGVRGSEHYMADGGMNANFPFAHDSHSLLPSNCLNHDNSWYTHAGAELGNEGFHKQIVGPGQIMHVPPIEDCAIQYGNLPPAYGMDNHYQASHGSTLVHPVWRKVQNPMLGGQSHEASVLLPQANGTVNSGFLRGQGSPRFSRVGVEDQNPWGGHYCGPPQKILGFNGPAAPEYHQDHSVNPNSNIPIQEKQQLFVLDPVPLQSEVLEISVPPQVATLMSHPSTCIDDKLANSSFSGYHPSPTSDTVVTTEVKLADENKRFGEALEEKHVETVNEPDVKNVSSLKGYQEREFDSNGARSAVDDGNTRKLSDAGPHGAVEQGELEDQCLSFLPELIASVKKAALEGAEVKATKQGNENVSTDIKESPGHDLEPVNANNELEHDSGSDDLNISKIEPTKAEEDAFARGLQTIKNDDLEEVRELGSGTYGAVYHGKWKGSDVAIKRIKASCFSGRPSERERLIADFWKEALILSSLHHPNVVSFYGVVRDGPDGSLATLTEFMVNGSLKQFLQKKDRTIDRRKRLIIAMDAAFGMEYLHGKDIVHFDLKCENLLVNMRDPHRPVCKIGDLGLSKVKQHTLVSGGVRGTLPWMAPELLSGKTTMVTEKIDVFSFGIVMWELLTGEEPYPDMHCASIIGGIVNNTLRPQVPTWCDPEWRSLMERCWSSEPSERPSFSEISQKLRTMAAAMNMLCTHIRVYCEKLHTNLRRHECLIEVITLLLMCTEHS</sequence>
<keyword evidence="2" id="KW-1185">Reference proteome</keyword>
<reference evidence="1 2" key="1">
    <citation type="journal article" date="2022" name="Hortic Res">
        <title>A haplotype resolved chromosomal level avocado genome allows analysis of novel avocado genes.</title>
        <authorList>
            <person name="Nath O."/>
            <person name="Fletcher S.J."/>
            <person name="Hayward A."/>
            <person name="Shaw L.M."/>
            <person name="Masouleh A.K."/>
            <person name="Furtado A."/>
            <person name="Henry R.J."/>
            <person name="Mitter N."/>
        </authorList>
    </citation>
    <scope>NUCLEOTIDE SEQUENCE [LARGE SCALE GENOMIC DNA]</scope>
    <source>
        <strain evidence="2">cv. Hass</strain>
    </source>
</reference>
<organism evidence="1 2">
    <name type="scientific">Persea americana</name>
    <name type="common">Avocado</name>
    <dbReference type="NCBI Taxonomy" id="3435"/>
    <lineage>
        <taxon>Eukaryota</taxon>
        <taxon>Viridiplantae</taxon>
        <taxon>Streptophyta</taxon>
        <taxon>Embryophyta</taxon>
        <taxon>Tracheophyta</taxon>
        <taxon>Spermatophyta</taxon>
        <taxon>Magnoliopsida</taxon>
        <taxon>Magnoliidae</taxon>
        <taxon>Laurales</taxon>
        <taxon>Lauraceae</taxon>
        <taxon>Persea</taxon>
    </lineage>
</organism>